<accession>A0A1M5L9R2</accession>
<evidence type="ECO:0000313" key="3">
    <source>
        <dbReference type="Proteomes" id="UP000183988"/>
    </source>
</evidence>
<name>A0A1M5L9R2_9BACI</name>
<sequence length="136" mass="16134">MFSFRGDAHKLYLHLRNAQGNVNDIKFIRETNEIRTFYQTLDTDTLRLIYYRTMKEKNGSGIIPIFATAIPWLLFLLANPLEEFLFSDGNLKWIIFIIIYLIILTISLLFHFKERAWAVLHAEIIQDIIVERKDDK</sequence>
<keyword evidence="1" id="KW-0812">Transmembrane</keyword>
<proteinExistence type="predicted"/>
<dbReference type="OrthoDB" id="2734115at2"/>
<keyword evidence="3" id="KW-1185">Reference proteome</keyword>
<dbReference type="AlphaFoldDB" id="A0A1M5L9R2"/>
<evidence type="ECO:0000256" key="1">
    <source>
        <dbReference type="SAM" id="Phobius"/>
    </source>
</evidence>
<dbReference type="Proteomes" id="UP000183988">
    <property type="component" value="Unassembled WGS sequence"/>
</dbReference>
<keyword evidence="1" id="KW-1133">Transmembrane helix</keyword>
<keyword evidence="1" id="KW-0472">Membrane</keyword>
<feature type="transmembrane region" description="Helical" evidence="1">
    <location>
        <begin position="61"/>
        <end position="81"/>
    </location>
</feature>
<dbReference type="RefSeq" id="WP_072891590.1">
    <property type="nucleotide sequence ID" value="NZ_FQVW01000045.1"/>
</dbReference>
<dbReference type="EMBL" id="FQVW01000045">
    <property type="protein sequence ID" value="SHG61700.1"/>
    <property type="molecule type" value="Genomic_DNA"/>
</dbReference>
<protein>
    <submittedName>
        <fullName evidence="2">Uncharacterized protein</fullName>
    </submittedName>
</protein>
<gene>
    <name evidence="2" type="ORF">SAMN05216225_104521</name>
</gene>
<reference evidence="2 3" key="1">
    <citation type="submission" date="2016-11" db="EMBL/GenBank/DDBJ databases">
        <authorList>
            <person name="Jaros S."/>
            <person name="Januszkiewicz K."/>
            <person name="Wedrychowicz H."/>
        </authorList>
    </citation>
    <scope>NUCLEOTIDE SEQUENCE [LARGE SCALE GENOMIC DNA]</scope>
    <source>
        <strain evidence="2 3">IBRC-M 10683</strain>
    </source>
</reference>
<evidence type="ECO:0000313" key="2">
    <source>
        <dbReference type="EMBL" id="SHG61700.1"/>
    </source>
</evidence>
<organism evidence="2 3">
    <name type="scientific">Ornithinibacillus halophilus</name>
    <dbReference type="NCBI Taxonomy" id="930117"/>
    <lineage>
        <taxon>Bacteria</taxon>
        <taxon>Bacillati</taxon>
        <taxon>Bacillota</taxon>
        <taxon>Bacilli</taxon>
        <taxon>Bacillales</taxon>
        <taxon>Bacillaceae</taxon>
        <taxon>Ornithinibacillus</taxon>
    </lineage>
</organism>
<feature type="transmembrane region" description="Helical" evidence="1">
    <location>
        <begin position="93"/>
        <end position="112"/>
    </location>
</feature>